<dbReference type="EMBL" id="CP021431">
    <property type="protein sequence ID" value="ARU03125.1"/>
    <property type="molecule type" value="Genomic_DNA"/>
</dbReference>
<dbReference type="AlphaFoldDB" id="A0A1Y0EHP4"/>
<gene>
    <name evidence="1" type="ORF">LOKVESSMR4R_03860</name>
</gene>
<sequence>MTGHSKILDPHTGGFGLQTLIPLADGRLVPATQIITGTMLEGNRLVTETYRFWMREAIEFNGVVYSPVNALQWQGGFRPLIEILNMDPNHKRLGRTQMICLATNDHRIETPIGLMVDFWISKERRERIRAMTVQNRAGDVRD</sequence>
<reference evidence="1 2" key="1">
    <citation type="submission" date="2017-05" db="EMBL/GenBank/DDBJ databases">
        <title>Genome Sequence of Loktanella vestfoldensis Strain SMR4r Isolated from a Culture of the Diatom Skeletonema marinoi.</title>
        <authorList>
            <person name="Topel M."/>
            <person name="Pinder M.I.M."/>
            <person name="Johansson O.N."/>
            <person name="Kourtchenko O."/>
            <person name="Godhe A."/>
            <person name="Clarke A.K."/>
        </authorList>
    </citation>
    <scope>NUCLEOTIDE SEQUENCE [LARGE SCALE GENOMIC DNA]</scope>
    <source>
        <strain evidence="1 2">SMR4r</strain>
    </source>
</reference>
<organism evidence="1 2">
    <name type="scientific">Yoonia vestfoldensis</name>
    <dbReference type="NCBI Taxonomy" id="245188"/>
    <lineage>
        <taxon>Bacteria</taxon>
        <taxon>Pseudomonadati</taxon>
        <taxon>Pseudomonadota</taxon>
        <taxon>Alphaproteobacteria</taxon>
        <taxon>Rhodobacterales</taxon>
        <taxon>Paracoccaceae</taxon>
        <taxon>Yoonia</taxon>
    </lineage>
</organism>
<evidence type="ECO:0000313" key="2">
    <source>
        <dbReference type="Proteomes" id="UP000195273"/>
    </source>
</evidence>
<dbReference type="Proteomes" id="UP000195273">
    <property type="component" value="Chromosome"/>
</dbReference>
<dbReference type="KEGG" id="lvs:LOKVESSMR4R_03860"/>
<keyword evidence="2" id="KW-1185">Reference proteome</keyword>
<accession>A0A1Y0EHP4</accession>
<evidence type="ECO:0000313" key="1">
    <source>
        <dbReference type="EMBL" id="ARU03125.1"/>
    </source>
</evidence>
<name>A0A1Y0EHP4_9RHOB</name>
<protein>
    <submittedName>
        <fullName evidence="1">Uncharacterized protein</fullName>
    </submittedName>
</protein>
<dbReference type="RefSeq" id="WP_087212197.1">
    <property type="nucleotide sequence ID" value="NZ_CP021431.1"/>
</dbReference>
<proteinExistence type="predicted"/>